<comment type="caution">
    <text evidence="2">The sequence shown here is derived from an EMBL/GenBank/DDBJ whole genome shotgun (WGS) entry which is preliminary data.</text>
</comment>
<gene>
    <name evidence="2" type="ORF">WJX84_000156</name>
</gene>
<feature type="region of interest" description="Disordered" evidence="1">
    <location>
        <begin position="1"/>
        <end position="21"/>
    </location>
</feature>
<name>A0AAW1SNF5_9CHLO</name>
<keyword evidence="3" id="KW-1185">Reference proteome</keyword>
<evidence type="ECO:0000313" key="2">
    <source>
        <dbReference type="EMBL" id="KAK9847963.1"/>
    </source>
</evidence>
<dbReference type="EMBL" id="JALJOV010001431">
    <property type="protein sequence ID" value="KAK9847963.1"/>
    <property type="molecule type" value="Genomic_DNA"/>
</dbReference>
<evidence type="ECO:0000256" key="1">
    <source>
        <dbReference type="SAM" id="MobiDB-lite"/>
    </source>
</evidence>
<dbReference type="Proteomes" id="UP001485043">
    <property type="component" value="Unassembled WGS sequence"/>
</dbReference>
<sequence>MQGLGPPSMNGHGDDVLPDGVEQEGLGFLDALLQEATAADLPVETSPDRLQDLLLPPVIGLRRTGKLSHAHAALA</sequence>
<evidence type="ECO:0000313" key="3">
    <source>
        <dbReference type="Proteomes" id="UP001485043"/>
    </source>
</evidence>
<proteinExistence type="predicted"/>
<protein>
    <submittedName>
        <fullName evidence="2">Uncharacterized protein</fullName>
    </submittedName>
</protein>
<organism evidence="2 3">
    <name type="scientific">Apatococcus fuscideae</name>
    <dbReference type="NCBI Taxonomy" id="2026836"/>
    <lineage>
        <taxon>Eukaryota</taxon>
        <taxon>Viridiplantae</taxon>
        <taxon>Chlorophyta</taxon>
        <taxon>core chlorophytes</taxon>
        <taxon>Trebouxiophyceae</taxon>
        <taxon>Chlorellales</taxon>
        <taxon>Chlorellaceae</taxon>
        <taxon>Apatococcus</taxon>
    </lineage>
</organism>
<reference evidence="2 3" key="1">
    <citation type="journal article" date="2024" name="Nat. Commun.">
        <title>Phylogenomics reveals the evolutionary origins of lichenization in chlorophyte algae.</title>
        <authorList>
            <person name="Puginier C."/>
            <person name="Libourel C."/>
            <person name="Otte J."/>
            <person name="Skaloud P."/>
            <person name="Haon M."/>
            <person name="Grisel S."/>
            <person name="Petersen M."/>
            <person name="Berrin J.G."/>
            <person name="Delaux P.M."/>
            <person name="Dal Grande F."/>
            <person name="Keller J."/>
        </authorList>
    </citation>
    <scope>NUCLEOTIDE SEQUENCE [LARGE SCALE GENOMIC DNA]</scope>
    <source>
        <strain evidence="2 3">SAG 2523</strain>
    </source>
</reference>
<accession>A0AAW1SNF5</accession>
<dbReference type="AlphaFoldDB" id="A0AAW1SNF5"/>